<gene>
    <name evidence="1" type="ORF">TorRG33x02_215160</name>
</gene>
<evidence type="ECO:0000313" key="1">
    <source>
        <dbReference type="EMBL" id="PON82740.1"/>
    </source>
</evidence>
<accession>A0A2P5EB52</accession>
<name>A0A2P5EB52_TREOI</name>
<protein>
    <submittedName>
        <fullName evidence="1">Uncharacterized protein</fullName>
    </submittedName>
</protein>
<evidence type="ECO:0000313" key="2">
    <source>
        <dbReference type="Proteomes" id="UP000237000"/>
    </source>
</evidence>
<comment type="caution">
    <text evidence="1">The sequence shown here is derived from an EMBL/GenBank/DDBJ whole genome shotgun (WGS) entry which is preliminary data.</text>
</comment>
<organism evidence="1 2">
    <name type="scientific">Trema orientale</name>
    <name type="common">Charcoal tree</name>
    <name type="synonym">Celtis orientalis</name>
    <dbReference type="NCBI Taxonomy" id="63057"/>
    <lineage>
        <taxon>Eukaryota</taxon>
        <taxon>Viridiplantae</taxon>
        <taxon>Streptophyta</taxon>
        <taxon>Embryophyta</taxon>
        <taxon>Tracheophyta</taxon>
        <taxon>Spermatophyta</taxon>
        <taxon>Magnoliopsida</taxon>
        <taxon>eudicotyledons</taxon>
        <taxon>Gunneridae</taxon>
        <taxon>Pentapetalae</taxon>
        <taxon>rosids</taxon>
        <taxon>fabids</taxon>
        <taxon>Rosales</taxon>
        <taxon>Cannabaceae</taxon>
        <taxon>Trema</taxon>
    </lineage>
</organism>
<dbReference type="InParanoid" id="A0A2P5EB52"/>
<dbReference type="AlphaFoldDB" id="A0A2P5EB52"/>
<dbReference type="Proteomes" id="UP000237000">
    <property type="component" value="Unassembled WGS sequence"/>
</dbReference>
<proteinExistence type="predicted"/>
<dbReference type="OrthoDB" id="10352100at2759"/>
<dbReference type="EMBL" id="JXTC01000189">
    <property type="protein sequence ID" value="PON82740.1"/>
    <property type="molecule type" value="Genomic_DNA"/>
</dbReference>
<reference evidence="2" key="1">
    <citation type="submission" date="2016-06" db="EMBL/GenBank/DDBJ databases">
        <title>Parallel loss of symbiosis genes in relatives of nitrogen-fixing non-legume Parasponia.</title>
        <authorList>
            <person name="Van Velzen R."/>
            <person name="Holmer R."/>
            <person name="Bu F."/>
            <person name="Rutten L."/>
            <person name="Van Zeijl A."/>
            <person name="Liu W."/>
            <person name="Santuari L."/>
            <person name="Cao Q."/>
            <person name="Sharma T."/>
            <person name="Shen D."/>
            <person name="Roswanjaya Y."/>
            <person name="Wardhani T."/>
            <person name="Kalhor M.S."/>
            <person name="Jansen J."/>
            <person name="Van den Hoogen J."/>
            <person name="Gungor B."/>
            <person name="Hartog M."/>
            <person name="Hontelez J."/>
            <person name="Verver J."/>
            <person name="Yang W.-C."/>
            <person name="Schijlen E."/>
            <person name="Repin R."/>
            <person name="Schilthuizen M."/>
            <person name="Schranz E."/>
            <person name="Heidstra R."/>
            <person name="Miyata K."/>
            <person name="Fedorova E."/>
            <person name="Kohlen W."/>
            <person name="Bisseling T."/>
            <person name="Smit S."/>
            <person name="Geurts R."/>
        </authorList>
    </citation>
    <scope>NUCLEOTIDE SEQUENCE [LARGE SCALE GENOMIC DNA]</scope>
    <source>
        <strain evidence="2">cv. RG33-2</strain>
    </source>
</reference>
<sequence>MFPISTKISPIIHHINQTQPVDLLCTLPLDPLARTFQTLQALFGLLFPQAPQTQVDSVASVTLHNKQLARTNRWSFNFQFVSSVYVFSRVMVTSSISGSFLVG</sequence>
<keyword evidence="2" id="KW-1185">Reference proteome</keyword>